<proteinExistence type="predicted"/>
<protein>
    <submittedName>
        <fullName evidence="3">Ketosteroid isomerase-related protein</fullName>
    </submittedName>
</protein>
<dbReference type="EMBL" id="FQUS01000015">
    <property type="protein sequence ID" value="SHF91328.1"/>
    <property type="molecule type" value="Genomic_DNA"/>
</dbReference>
<dbReference type="STRING" id="1194090.SAMN05443144_11540"/>
<keyword evidence="3" id="KW-0413">Isomerase</keyword>
<evidence type="ECO:0000259" key="2">
    <source>
        <dbReference type="Pfam" id="PF12680"/>
    </source>
</evidence>
<accession>A0A1M5FIN0</accession>
<evidence type="ECO:0000313" key="3">
    <source>
        <dbReference type="EMBL" id="SHF91328.1"/>
    </source>
</evidence>
<dbReference type="SUPFAM" id="SSF54427">
    <property type="entry name" value="NTF2-like"/>
    <property type="match status" value="1"/>
</dbReference>
<dbReference type="GO" id="GO:0016853">
    <property type="term" value="F:isomerase activity"/>
    <property type="evidence" value="ECO:0007669"/>
    <property type="project" value="UniProtKB-KW"/>
</dbReference>
<dbReference type="OrthoDB" id="6657864at2"/>
<dbReference type="InterPro" id="IPR037401">
    <property type="entry name" value="SnoaL-like"/>
</dbReference>
<feature type="domain" description="SnoaL-like" evidence="2">
    <location>
        <begin position="55"/>
        <end position="163"/>
    </location>
</feature>
<name>A0A1M5FIN0_9BACT</name>
<dbReference type="Pfam" id="PF12680">
    <property type="entry name" value="SnoaL_2"/>
    <property type="match status" value="1"/>
</dbReference>
<feature type="compositionally biased region" description="Basic and acidic residues" evidence="1">
    <location>
        <begin position="1"/>
        <end position="10"/>
    </location>
</feature>
<dbReference type="InterPro" id="IPR032710">
    <property type="entry name" value="NTF2-like_dom_sf"/>
</dbReference>
<reference evidence="3 4" key="1">
    <citation type="submission" date="2016-11" db="EMBL/GenBank/DDBJ databases">
        <authorList>
            <person name="Jaros S."/>
            <person name="Januszkiewicz K."/>
            <person name="Wedrychowicz H."/>
        </authorList>
    </citation>
    <scope>NUCLEOTIDE SEQUENCE [LARGE SCALE GENOMIC DNA]</scope>
    <source>
        <strain evidence="3 4">DSM 21986</strain>
    </source>
</reference>
<feature type="region of interest" description="Disordered" evidence="1">
    <location>
        <begin position="1"/>
        <end position="27"/>
    </location>
</feature>
<gene>
    <name evidence="3" type="ORF">SAMN05443144_11540</name>
</gene>
<dbReference type="Gene3D" id="3.10.450.50">
    <property type="match status" value="1"/>
</dbReference>
<keyword evidence="4" id="KW-1185">Reference proteome</keyword>
<evidence type="ECO:0000256" key="1">
    <source>
        <dbReference type="SAM" id="MobiDB-lite"/>
    </source>
</evidence>
<sequence length="188" mass="21050">MDTLKSKEAVTRAGPGTKNVVNSDKVRPETDSFTDRFRNAFIRKAKNDVTRYVIDQFFEGLKSGAEPESIIALFSEDVDFDIPAHEKRALWMEPGSGRTGVADFIYNLHEETVSTDFEVGSILVDGAEAVALGVMESRAGNTEEVIKSEFAMNFTVYNARITRFRLFENSLAITAQVVRNQELVSSYY</sequence>
<organism evidence="3 4">
    <name type="scientific">Fodinibius roseus</name>
    <dbReference type="NCBI Taxonomy" id="1194090"/>
    <lineage>
        <taxon>Bacteria</taxon>
        <taxon>Pseudomonadati</taxon>
        <taxon>Balneolota</taxon>
        <taxon>Balneolia</taxon>
        <taxon>Balneolales</taxon>
        <taxon>Balneolaceae</taxon>
        <taxon>Fodinibius</taxon>
    </lineage>
</organism>
<evidence type="ECO:0000313" key="4">
    <source>
        <dbReference type="Proteomes" id="UP000184041"/>
    </source>
</evidence>
<dbReference type="AlphaFoldDB" id="A0A1M5FIN0"/>
<dbReference type="Proteomes" id="UP000184041">
    <property type="component" value="Unassembled WGS sequence"/>
</dbReference>